<organism evidence="2 3">
    <name type="scientific">Nitrobacter hamburgensis (strain DSM 10229 / NCIMB 13809 / X14)</name>
    <dbReference type="NCBI Taxonomy" id="323097"/>
    <lineage>
        <taxon>Bacteria</taxon>
        <taxon>Pseudomonadati</taxon>
        <taxon>Pseudomonadota</taxon>
        <taxon>Alphaproteobacteria</taxon>
        <taxon>Hyphomicrobiales</taxon>
        <taxon>Nitrobacteraceae</taxon>
        <taxon>Nitrobacter</taxon>
    </lineage>
</organism>
<keyword evidence="3" id="KW-1185">Reference proteome</keyword>
<dbReference type="EMBL" id="CP000319">
    <property type="protein sequence ID" value="ABE62678.1"/>
    <property type="molecule type" value="Genomic_DNA"/>
</dbReference>
<protein>
    <recommendedName>
        <fullName evidence="4">TnsA endonuclease N-terminal domain-containing protein</fullName>
    </recommendedName>
</protein>
<dbReference type="KEGG" id="nha:Nham_1864"/>
<feature type="compositionally biased region" description="Basic and acidic residues" evidence="1">
    <location>
        <begin position="1"/>
        <end position="18"/>
    </location>
</feature>
<dbReference type="OrthoDB" id="7909136at2"/>
<name>Q1QM69_NITHX</name>
<proteinExistence type="predicted"/>
<dbReference type="HOGENOM" id="CLU_1203805_0_0_5"/>
<dbReference type="RefSeq" id="WP_011510358.1">
    <property type="nucleotide sequence ID" value="NC_007964.1"/>
</dbReference>
<accession>Q1QM69</accession>
<dbReference type="AlphaFoldDB" id="Q1QM69"/>
<dbReference type="STRING" id="323097.Nham_1864"/>
<reference evidence="2 3" key="1">
    <citation type="submission" date="2006-03" db="EMBL/GenBank/DDBJ databases">
        <title>Complete sequence of chromosome of Nitrobacter hamburgensis X14.</title>
        <authorList>
            <consortium name="US DOE Joint Genome Institute"/>
            <person name="Copeland A."/>
            <person name="Lucas S."/>
            <person name="Lapidus A."/>
            <person name="Barry K."/>
            <person name="Detter J.C."/>
            <person name="Glavina del Rio T."/>
            <person name="Hammon N."/>
            <person name="Israni S."/>
            <person name="Dalin E."/>
            <person name="Tice H."/>
            <person name="Pitluck S."/>
            <person name="Chain P."/>
            <person name="Malfatti S."/>
            <person name="Shin M."/>
            <person name="Vergez L."/>
            <person name="Schmutz J."/>
            <person name="Larimer F."/>
            <person name="Land M."/>
            <person name="Hauser L."/>
            <person name="Kyrpides N."/>
            <person name="Ivanova N."/>
            <person name="Ward B."/>
            <person name="Arp D."/>
            <person name="Klotz M."/>
            <person name="Stein L."/>
            <person name="O'Mullan G."/>
            <person name="Starkenburg S."/>
            <person name="Sayavedra L."/>
            <person name="Poret-Peterson A.T."/>
            <person name="Gentry M.E."/>
            <person name="Bruce D."/>
            <person name="Richardson P."/>
        </authorList>
    </citation>
    <scope>NUCLEOTIDE SEQUENCE [LARGE SCALE GENOMIC DNA]</scope>
    <source>
        <strain evidence="3">DSM 10229 / NCIMB 13809 / X14</strain>
    </source>
</reference>
<dbReference type="Proteomes" id="UP000001953">
    <property type="component" value="Chromosome"/>
</dbReference>
<feature type="region of interest" description="Disordered" evidence="1">
    <location>
        <begin position="1"/>
        <end position="28"/>
    </location>
</feature>
<evidence type="ECO:0000313" key="2">
    <source>
        <dbReference type="EMBL" id="ABE62678.1"/>
    </source>
</evidence>
<gene>
    <name evidence="2" type="ordered locus">Nham_1864</name>
</gene>
<evidence type="ECO:0000256" key="1">
    <source>
        <dbReference type="SAM" id="MobiDB-lite"/>
    </source>
</evidence>
<evidence type="ECO:0008006" key="4">
    <source>
        <dbReference type="Google" id="ProtNLM"/>
    </source>
</evidence>
<sequence>MSKKLDAPSSVRNDESRPGLRASQIGRARSARTRIRDVPSAVPTSFSKMDEFAIQLLLDPHITALEFRTSLSFSGREVPVAMFVADLADGSCVAFDIIDERPYRDLDTEGLALLALQELNMSLVEIDHAIIYCEPRLTNTRRLWSFREYRVSTELRASIDRVLVARQRLTIQSLARTVGLRDPLPVVGALVSQGVLAIDPAKQIGPRSVVGRRSDCWPSKGLNWFGKAGQ</sequence>
<evidence type="ECO:0000313" key="3">
    <source>
        <dbReference type="Proteomes" id="UP000001953"/>
    </source>
</evidence>